<keyword evidence="3" id="KW-1185">Reference proteome</keyword>
<evidence type="ECO:0000313" key="3">
    <source>
        <dbReference type="Proteomes" id="UP001476950"/>
    </source>
</evidence>
<comment type="caution">
    <text evidence="2">The sequence shown here is derived from an EMBL/GenBank/DDBJ whole genome shotgun (WGS) entry which is preliminary data.</text>
</comment>
<evidence type="ECO:0000256" key="1">
    <source>
        <dbReference type="SAM" id="MobiDB-lite"/>
    </source>
</evidence>
<feature type="compositionally biased region" description="Polar residues" evidence="1">
    <location>
        <begin position="1"/>
        <end position="34"/>
    </location>
</feature>
<dbReference type="EMBL" id="JAMPLM010000012">
    <property type="protein sequence ID" value="MEP1059631.1"/>
    <property type="molecule type" value="Genomic_DNA"/>
</dbReference>
<gene>
    <name evidence="2" type="ORF">NDI38_14395</name>
</gene>
<feature type="region of interest" description="Disordered" evidence="1">
    <location>
        <begin position="1"/>
        <end position="35"/>
    </location>
</feature>
<evidence type="ECO:0000313" key="2">
    <source>
        <dbReference type="EMBL" id="MEP1059631.1"/>
    </source>
</evidence>
<dbReference type="Proteomes" id="UP001476950">
    <property type="component" value="Unassembled WGS sequence"/>
</dbReference>
<dbReference type="PANTHER" id="PTHR38010">
    <property type="entry name" value="SLR0848 PROTEIN"/>
    <property type="match status" value="1"/>
</dbReference>
<proteinExistence type="predicted"/>
<organism evidence="2 3">
    <name type="scientific">Stenomitos frigidus AS-A4</name>
    <dbReference type="NCBI Taxonomy" id="2933935"/>
    <lineage>
        <taxon>Bacteria</taxon>
        <taxon>Bacillati</taxon>
        <taxon>Cyanobacteriota</taxon>
        <taxon>Cyanophyceae</taxon>
        <taxon>Leptolyngbyales</taxon>
        <taxon>Leptolyngbyaceae</taxon>
        <taxon>Stenomitos</taxon>
    </lineage>
</organism>
<dbReference type="PANTHER" id="PTHR38010:SF1">
    <property type="entry name" value="SLR0848 PROTEIN"/>
    <property type="match status" value="1"/>
</dbReference>
<dbReference type="RefSeq" id="WP_190452053.1">
    <property type="nucleotide sequence ID" value="NZ_JAMPLM010000012.1"/>
</dbReference>
<protein>
    <submittedName>
        <fullName evidence="2">Uncharacterized protein</fullName>
    </submittedName>
</protein>
<name>A0ABV0KK56_9CYAN</name>
<reference evidence="2 3" key="1">
    <citation type="submission" date="2022-04" db="EMBL/GenBank/DDBJ databases">
        <title>Positive selection, recombination, and allopatry shape intraspecific diversity of widespread and dominant cyanobacteria.</title>
        <authorList>
            <person name="Wei J."/>
            <person name="Shu W."/>
            <person name="Hu C."/>
        </authorList>
    </citation>
    <scope>NUCLEOTIDE SEQUENCE [LARGE SCALE GENOMIC DNA]</scope>
    <source>
        <strain evidence="2 3">AS-A4</strain>
    </source>
</reference>
<sequence>MLRQDSSSISPDHSFGTNAATTHNGTVSGETSRSGIDIQRELNRLEEMILDSPRVPMTRWTWVDEEQLLEQLDLVRLSLPEAFHEAEAIAHQKDELFLQAEQYAQEVVENAERQAAKILNEMGILRQAEIEAQQIRQQVQQKCEAAEAQTIAEIERIRRQAQQELEEMQRMAIAECEEIQAGADEYADRVLQEMEQQLSEMMRVVRNGRQQLQPELPSRSRDASAREANTNNVRLSGAKNDRPKS</sequence>
<feature type="region of interest" description="Disordered" evidence="1">
    <location>
        <begin position="206"/>
        <end position="245"/>
    </location>
</feature>
<accession>A0ABV0KK56</accession>